<feature type="region of interest" description="Disordered" evidence="1">
    <location>
        <begin position="37"/>
        <end position="57"/>
    </location>
</feature>
<keyword evidence="2" id="KW-1133">Transmembrane helix</keyword>
<dbReference type="PANTHER" id="PTHR34923:SF1">
    <property type="entry name" value="SMALL INTEGRAL MEMBRANE PROTEIN 20"/>
    <property type="match status" value="1"/>
</dbReference>
<dbReference type="Pfam" id="PF15061">
    <property type="entry name" value="MITRAC7_Phoenixin"/>
    <property type="match status" value="1"/>
</dbReference>
<dbReference type="GO" id="GO:0033617">
    <property type="term" value="P:mitochondrial respiratory chain complex IV assembly"/>
    <property type="evidence" value="ECO:0007669"/>
    <property type="project" value="InterPro"/>
</dbReference>
<dbReference type="InParanoid" id="H9GL83"/>
<dbReference type="Bgee" id="ENSACAG00000014567">
    <property type="expression patterns" value="Expressed in kidney and 13 other cell types or tissues"/>
</dbReference>
<organism evidence="3 4">
    <name type="scientific">Anolis carolinensis</name>
    <name type="common">Green anole</name>
    <name type="synonym">American chameleon</name>
    <dbReference type="NCBI Taxonomy" id="28377"/>
    <lineage>
        <taxon>Eukaryota</taxon>
        <taxon>Metazoa</taxon>
        <taxon>Chordata</taxon>
        <taxon>Craniata</taxon>
        <taxon>Vertebrata</taxon>
        <taxon>Euteleostomi</taxon>
        <taxon>Lepidosauria</taxon>
        <taxon>Squamata</taxon>
        <taxon>Bifurcata</taxon>
        <taxon>Unidentata</taxon>
        <taxon>Episquamata</taxon>
        <taxon>Toxicofera</taxon>
        <taxon>Iguania</taxon>
        <taxon>Dactyloidae</taxon>
        <taxon>Anolis</taxon>
    </lineage>
</organism>
<evidence type="ECO:0000256" key="2">
    <source>
        <dbReference type="SAM" id="Phobius"/>
    </source>
</evidence>
<proteinExistence type="predicted"/>
<dbReference type="InterPro" id="IPR027917">
    <property type="entry name" value="MITRAC7/Phoenixin"/>
</dbReference>
<dbReference type="eggNOG" id="ENOG502S83Z">
    <property type="taxonomic scope" value="Eukaryota"/>
</dbReference>
<dbReference type="HOGENOM" id="CLU_175940_1_0_1"/>
<keyword evidence="4" id="KW-1185">Reference proteome</keyword>
<feature type="transmembrane region" description="Helical" evidence="2">
    <location>
        <begin position="7"/>
        <end position="26"/>
    </location>
</feature>
<dbReference type="GO" id="GO:0005739">
    <property type="term" value="C:mitochondrion"/>
    <property type="evidence" value="ECO:0007669"/>
    <property type="project" value="GOC"/>
</dbReference>
<dbReference type="GO" id="GO:0016020">
    <property type="term" value="C:membrane"/>
    <property type="evidence" value="ECO:0007669"/>
    <property type="project" value="InterPro"/>
</dbReference>
<evidence type="ECO:0000256" key="1">
    <source>
        <dbReference type="SAM" id="MobiDB-lite"/>
    </source>
</evidence>
<keyword evidence="2" id="KW-0812">Transmembrane</keyword>
<evidence type="ECO:0008006" key="5">
    <source>
        <dbReference type="Google" id="ProtNLM"/>
    </source>
</evidence>
<name>H9GL83_ANOCA</name>
<evidence type="ECO:0000313" key="4">
    <source>
        <dbReference type="Proteomes" id="UP000001646"/>
    </source>
</evidence>
<dbReference type="AlphaFoldDB" id="H9GL83"/>
<evidence type="ECO:0000313" key="3">
    <source>
        <dbReference type="Ensembl" id="ENSACAP00000014282.3"/>
    </source>
</evidence>
<reference evidence="3" key="2">
    <citation type="submission" date="2025-08" db="UniProtKB">
        <authorList>
            <consortium name="Ensembl"/>
        </authorList>
    </citation>
    <scope>IDENTIFICATION</scope>
</reference>
<accession>H9GL83</accession>
<dbReference type="GeneTree" id="ENSGT01040000242873"/>
<reference evidence="3" key="3">
    <citation type="submission" date="2025-09" db="UniProtKB">
        <authorList>
            <consortium name="Ensembl"/>
        </authorList>
    </citation>
    <scope>IDENTIFICATION</scope>
</reference>
<protein>
    <recommendedName>
        <fullName evidence="5">Small integral membrane protein 20</fullName>
    </recommendedName>
</protein>
<reference evidence="3" key="1">
    <citation type="submission" date="2009-12" db="EMBL/GenBank/DDBJ databases">
        <title>The Genome Sequence of Anolis carolinensis (Green Anole Lizard).</title>
        <authorList>
            <consortium name="The Genome Sequencing Platform"/>
            <person name="Di Palma F."/>
            <person name="Alfoldi J."/>
            <person name="Heiman D."/>
            <person name="Young S."/>
            <person name="Grabherr M."/>
            <person name="Johnson J."/>
            <person name="Lander E.S."/>
            <person name="Lindblad-Toh K."/>
        </authorList>
    </citation>
    <scope>NUCLEOTIDE SEQUENCE [LARGE SCALE GENOMIC DNA]</scope>
    <source>
        <strain evidence="3">JBL SC #1</strain>
    </source>
</reference>
<dbReference type="PANTHER" id="PTHR34923">
    <property type="entry name" value="SMALL INTEGRAL MEMBRANE PROTEIN 20"/>
    <property type="match status" value="1"/>
</dbReference>
<dbReference type="Ensembl" id="ENSACAT00000014575.3">
    <property type="protein sequence ID" value="ENSACAP00000014282.3"/>
    <property type="gene ID" value="ENSACAG00000014567.3"/>
</dbReference>
<sequence>MARLPRTFLVFGGFVGLVGLALYPIYFRPLMHLEDYSKSSPSPELNLPQKNVEPPVV</sequence>
<dbReference type="Proteomes" id="UP000001646">
    <property type="component" value="Unplaced"/>
</dbReference>
<keyword evidence="2" id="KW-0472">Membrane</keyword>
<dbReference type="STRING" id="28377.ENSACAP00000014282"/>